<keyword evidence="2" id="KW-1185">Reference proteome</keyword>
<dbReference type="EMBL" id="JAGFNK010001279">
    <property type="protein sequence ID" value="KAI9432895.1"/>
    <property type="molecule type" value="Genomic_DNA"/>
</dbReference>
<sequence length="238" mass="26976">MKRTISLLLLALSFSYLQAQSIPILVFSKTNGFRHKSIPAGQEALKKLAAKNNWHLVFTEDSTQFSHYKALRSYKTIIFLGVTGKVFGRKEEKAFRKYLESGGSLVTIHTGTDTEQDWPWYVAIIGTTFKNHPKPQQAKFVVADQQNPSTSMLPKEWTRLDELYNFSTPLPGDKKVLIELDETSYQGGIMGKHPIAWYSYCKKGKVLQTALGHTDESYADPLFLQHIEGAIKWAYGLL</sequence>
<name>A0ACC0TT03_9AGAM</name>
<gene>
    <name evidence="1" type="ORF">F5148DRAFT_990290</name>
</gene>
<reference evidence="1" key="1">
    <citation type="submission" date="2021-03" db="EMBL/GenBank/DDBJ databases">
        <title>Evolutionary priming and transition to the ectomycorrhizal habit in an iconic lineage of mushroom-forming fungi: is preadaptation a requirement?</title>
        <authorList>
            <consortium name="DOE Joint Genome Institute"/>
            <person name="Looney B.P."/>
            <person name="Miyauchi S."/>
            <person name="Morin E."/>
            <person name="Drula E."/>
            <person name="Courty P.E."/>
            <person name="Chicoki N."/>
            <person name="Fauchery L."/>
            <person name="Kohler A."/>
            <person name="Kuo A."/>
            <person name="LaButti K."/>
            <person name="Pangilinan J."/>
            <person name="Lipzen A."/>
            <person name="Riley R."/>
            <person name="Andreopoulos W."/>
            <person name="He G."/>
            <person name="Johnson J."/>
            <person name="Barry K.W."/>
            <person name="Grigoriev I.V."/>
            <person name="Nagy L."/>
            <person name="Hibbett D."/>
            <person name="Henrissat B."/>
            <person name="Matheny P.B."/>
            <person name="Labbe J."/>
            <person name="Martin A.F."/>
        </authorList>
    </citation>
    <scope>NUCLEOTIDE SEQUENCE</scope>
    <source>
        <strain evidence="1">BPL698</strain>
    </source>
</reference>
<evidence type="ECO:0000313" key="1">
    <source>
        <dbReference type="EMBL" id="KAI9432895.1"/>
    </source>
</evidence>
<evidence type="ECO:0000313" key="2">
    <source>
        <dbReference type="Proteomes" id="UP001207468"/>
    </source>
</evidence>
<protein>
    <submittedName>
        <fullName evidence="1">PKD domain-containing protein</fullName>
    </submittedName>
</protein>
<organism evidence="1 2">
    <name type="scientific">Russula earlei</name>
    <dbReference type="NCBI Taxonomy" id="71964"/>
    <lineage>
        <taxon>Eukaryota</taxon>
        <taxon>Fungi</taxon>
        <taxon>Dikarya</taxon>
        <taxon>Basidiomycota</taxon>
        <taxon>Agaricomycotina</taxon>
        <taxon>Agaricomycetes</taxon>
        <taxon>Russulales</taxon>
        <taxon>Russulaceae</taxon>
        <taxon>Russula</taxon>
    </lineage>
</organism>
<dbReference type="Proteomes" id="UP001207468">
    <property type="component" value="Unassembled WGS sequence"/>
</dbReference>
<proteinExistence type="predicted"/>
<accession>A0ACC0TT03</accession>
<comment type="caution">
    <text evidence="1">The sequence shown here is derived from an EMBL/GenBank/DDBJ whole genome shotgun (WGS) entry which is preliminary data.</text>
</comment>